<proteinExistence type="inferred from homology"/>
<evidence type="ECO:0000256" key="2">
    <source>
        <dbReference type="ARBA" id="ARBA00010596"/>
    </source>
</evidence>
<evidence type="ECO:0000256" key="4">
    <source>
        <dbReference type="ARBA" id="ARBA00022989"/>
    </source>
</evidence>
<feature type="transmembrane region" description="Helical" evidence="6">
    <location>
        <begin position="299"/>
        <end position="317"/>
    </location>
</feature>
<evidence type="ECO:0000256" key="1">
    <source>
        <dbReference type="ARBA" id="ARBA00004141"/>
    </source>
</evidence>
<evidence type="ECO:0000259" key="8">
    <source>
        <dbReference type="Pfam" id="PF04893"/>
    </source>
</evidence>
<evidence type="ECO:0000256" key="7">
    <source>
        <dbReference type="SAM" id="MobiDB-lite"/>
    </source>
</evidence>
<protein>
    <recommendedName>
        <fullName evidence="6">Protein YIP</fullName>
    </recommendedName>
</protein>
<feature type="region of interest" description="Disordered" evidence="7">
    <location>
        <begin position="1"/>
        <end position="59"/>
    </location>
</feature>
<accession>A0A1E3P9L1</accession>
<evidence type="ECO:0000256" key="3">
    <source>
        <dbReference type="ARBA" id="ARBA00022692"/>
    </source>
</evidence>
<feature type="domain" description="Yip1" evidence="8">
    <location>
        <begin position="177"/>
        <end position="314"/>
    </location>
</feature>
<reference evidence="9 10" key="1">
    <citation type="journal article" date="2016" name="Proc. Natl. Acad. Sci. U.S.A.">
        <title>Comparative genomics of biotechnologically important yeasts.</title>
        <authorList>
            <person name="Riley R."/>
            <person name="Haridas S."/>
            <person name="Wolfe K.H."/>
            <person name="Lopes M.R."/>
            <person name="Hittinger C.T."/>
            <person name="Goeker M."/>
            <person name="Salamov A.A."/>
            <person name="Wisecaver J.H."/>
            <person name="Long T.M."/>
            <person name="Calvey C.H."/>
            <person name="Aerts A.L."/>
            <person name="Barry K.W."/>
            <person name="Choi C."/>
            <person name="Clum A."/>
            <person name="Coughlan A.Y."/>
            <person name="Deshpande S."/>
            <person name="Douglass A.P."/>
            <person name="Hanson S.J."/>
            <person name="Klenk H.-P."/>
            <person name="LaButti K.M."/>
            <person name="Lapidus A."/>
            <person name="Lindquist E.A."/>
            <person name="Lipzen A.M."/>
            <person name="Meier-Kolthoff J.P."/>
            <person name="Ohm R.A."/>
            <person name="Otillar R.P."/>
            <person name="Pangilinan J.L."/>
            <person name="Peng Y."/>
            <person name="Rokas A."/>
            <person name="Rosa C.A."/>
            <person name="Scheuner C."/>
            <person name="Sibirny A.A."/>
            <person name="Slot J.C."/>
            <person name="Stielow J.B."/>
            <person name="Sun H."/>
            <person name="Kurtzman C.P."/>
            <person name="Blackwell M."/>
            <person name="Grigoriev I.V."/>
            <person name="Jeffries T.W."/>
        </authorList>
    </citation>
    <scope>NUCLEOTIDE SEQUENCE [LARGE SCALE GENOMIC DNA]</scope>
    <source>
        <strain evidence="10">ATCC 58044 / CBS 1984 / NCYC 433 / NRRL Y-366-8</strain>
    </source>
</reference>
<dbReference type="GO" id="GO:0006888">
    <property type="term" value="P:endoplasmic reticulum to Golgi vesicle-mediated transport"/>
    <property type="evidence" value="ECO:0007669"/>
    <property type="project" value="InterPro"/>
</dbReference>
<dbReference type="InterPro" id="IPR045231">
    <property type="entry name" value="Yip1/4-like"/>
</dbReference>
<keyword evidence="4 6" id="KW-1133">Transmembrane helix</keyword>
<dbReference type="STRING" id="683960.A0A1E3P9L1"/>
<dbReference type="Pfam" id="PF04893">
    <property type="entry name" value="Yip1"/>
    <property type="match status" value="1"/>
</dbReference>
<evidence type="ECO:0000313" key="9">
    <source>
        <dbReference type="EMBL" id="ODQ62081.1"/>
    </source>
</evidence>
<dbReference type="PANTHER" id="PTHR21236">
    <property type="entry name" value="GOLGI MEMBRANE PROTEIN YIP1"/>
    <property type="match status" value="1"/>
</dbReference>
<comment type="subcellular location">
    <subcellularLocation>
        <location evidence="6">Golgi apparatus membrane</location>
        <topology evidence="6">Multi-pass membrane protein</topology>
    </subcellularLocation>
    <subcellularLocation>
        <location evidence="1">Membrane</location>
        <topology evidence="1">Multi-pass membrane protein</topology>
    </subcellularLocation>
</comment>
<dbReference type="OrthoDB" id="411251at2759"/>
<organism evidence="9 10">
    <name type="scientific">Wickerhamomyces anomalus (strain ATCC 58044 / CBS 1984 / NCYC 433 / NRRL Y-366-8)</name>
    <name type="common">Yeast</name>
    <name type="synonym">Hansenula anomala</name>
    <dbReference type="NCBI Taxonomy" id="683960"/>
    <lineage>
        <taxon>Eukaryota</taxon>
        <taxon>Fungi</taxon>
        <taxon>Dikarya</taxon>
        <taxon>Ascomycota</taxon>
        <taxon>Saccharomycotina</taxon>
        <taxon>Saccharomycetes</taxon>
        <taxon>Phaffomycetales</taxon>
        <taxon>Wickerhamomycetaceae</taxon>
        <taxon>Wickerhamomyces</taxon>
    </lineage>
</organism>
<keyword evidence="5 6" id="KW-0472">Membrane</keyword>
<evidence type="ECO:0000256" key="5">
    <source>
        <dbReference type="ARBA" id="ARBA00023136"/>
    </source>
</evidence>
<keyword evidence="10" id="KW-1185">Reference proteome</keyword>
<evidence type="ECO:0000256" key="6">
    <source>
        <dbReference type="RuleBase" id="RU361264"/>
    </source>
</evidence>
<dbReference type="GO" id="GO:0005802">
    <property type="term" value="C:trans-Golgi network"/>
    <property type="evidence" value="ECO:0007669"/>
    <property type="project" value="TreeGrafter"/>
</dbReference>
<dbReference type="PANTHER" id="PTHR21236:SF1">
    <property type="entry name" value="PROTEIN YIPF6"/>
    <property type="match status" value="1"/>
</dbReference>
<evidence type="ECO:0000313" key="10">
    <source>
        <dbReference type="Proteomes" id="UP000094112"/>
    </source>
</evidence>
<comment type="similarity">
    <text evidence="2 6">Belongs to the YIP1 family.</text>
</comment>
<dbReference type="GO" id="GO:0000139">
    <property type="term" value="C:Golgi membrane"/>
    <property type="evidence" value="ECO:0007669"/>
    <property type="project" value="UniProtKB-SubCell"/>
</dbReference>
<name>A0A1E3P9L1_WICAA</name>
<keyword evidence="3 6" id="KW-0812">Transmembrane</keyword>
<dbReference type="AlphaFoldDB" id="A0A1E3P9L1"/>
<dbReference type="Proteomes" id="UP000094112">
    <property type="component" value="Unassembled WGS sequence"/>
</dbReference>
<dbReference type="GeneID" id="30201598"/>
<feature type="transmembrane region" description="Helical" evidence="6">
    <location>
        <begin position="184"/>
        <end position="202"/>
    </location>
</feature>
<feature type="compositionally biased region" description="Acidic residues" evidence="7">
    <location>
        <begin position="12"/>
        <end position="28"/>
    </location>
</feature>
<feature type="transmembrane region" description="Helical" evidence="6">
    <location>
        <begin position="269"/>
        <end position="287"/>
    </location>
</feature>
<sequence>MSKWKPVNVDPNEADDFDLEPDLIEPDDATTPINKASSKQQYSSSNQPQQNQAQGSSSQANQSSFFNFTTFTKPNIDLSNSLNPILNNEQVKERQFSGGDTLDEPVWQTLQRDLSAIGLRLFSVIWPASLSKLAKVQQHNLIIAARNSGINIGINYDQIEQDIEQDLQNQPIDDSNLKKLDWDLWGPLIFILIFSLILGYLSPKTNSSEVFSSVFALVWLTFAVVAINIQLLGGTISFFSALSTQGYALFPLVLSATISIFIKWSFIRFIIYVLFVAWAIYAATINLKVSGVLPGRVFLAIYPVGLVYATLGWLCVIT</sequence>
<dbReference type="RefSeq" id="XP_019041288.1">
    <property type="nucleotide sequence ID" value="XM_019184352.1"/>
</dbReference>
<feature type="transmembrane region" description="Helical" evidence="6">
    <location>
        <begin position="245"/>
        <end position="262"/>
    </location>
</feature>
<dbReference type="InterPro" id="IPR006977">
    <property type="entry name" value="Yip1_dom"/>
</dbReference>
<feature type="transmembrane region" description="Helical" evidence="6">
    <location>
        <begin position="214"/>
        <end position="239"/>
    </location>
</feature>
<feature type="compositionally biased region" description="Low complexity" evidence="7">
    <location>
        <begin position="36"/>
        <end position="59"/>
    </location>
</feature>
<gene>
    <name evidence="9" type="ORF">WICANDRAFT_76261</name>
</gene>
<dbReference type="EMBL" id="KV454208">
    <property type="protein sequence ID" value="ODQ62081.1"/>
    <property type="molecule type" value="Genomic_DNA"/>
</dbReference>